<dbReference type="SUPFAM" id="SSF53474">
    <property type="entry name" value="alpha/beta-Hydrolases"/>
    <property type="match status" value="1"/>
</dbReference>
<accession>K0SF58</accession>
<evidence type="ECO:0000313" key="4">
    <source>
        <dbReference type="Proteomes" id="UP000266841"/>
    </source>
</evidence>
<dbReference type="PANTHER" id="PTHR15394:SF3">
    <property type="entry name" value="SERINE HYDROLASE RBBP9"/>
    <property type="match status" value="1"/>
</dbReference>
<dbReference type="AlphaFoldDB" id="K0SF58"/>
<comment type="caution">
    <text evidence="3">The sequence shown here is derived from an EMBL/GenBank/DDBJ whole genome shotgun (WGS) entry which is preliminary data.</text>
</comment>
<dbReference type="PANTHER" id="PTHR15394">
    <property type="entry name" value="SERINE HYDROLASE RBBP9"/>
    <property type="match status" value="1"/>
</dbReference>
<dbReference type="eggNOG" id="ENOG502QVNM">
    <property type="taxonomic scope" value="Eukaryota"/>
</dbReference>
<evidence type="ECO:0000256" key="1">
    <source>
        <dbReference type="SAM" id="MobiDB-lite"/>
    </source>
</evidence>
<evidence type="ECO:0000259" key="2">
    <source>
        <dbReference type="Pfam" id="PF12697"/>
    </source>
</evidence>
<reference evidence="3 4" key="1">
    <citation type="journal article" date="2012" name="Genome Biol.">
        <title>Genome and low-iron response of an oceanic diatom adapted to chronic iron limitation.</title>
        <authorList>
            <person name="Lommer M."/>
            <person name="Specht M."/>
            <person name="Roy A.S."/>
            <person name="Kraemer L."/>
            <person name="Andreson R."/>
            <person name="Gutowska M.A."/>
            <person name="Wolf J."/>
            <person name="Bergner S.V."/>
            <person name="Schilhabel M.B."/>
            <person name="Klostermeier U.C."/>
            <person name="Beiko R.G."/>
            <person name="Rosenstiel P."/>
            <person name="Hippler M."/>
            <person name="Laroche J."/>
        </authorList>
    </citation>
    <scope>NUCLEOTIDE SEQUENCE [LARGE SCALE GENOMIC DNA]</scope>
    <source>
        <strain evidence="3 4">CCMP1005</strain>
    </source>
</reference>
<sequence length="154" mass="16699">MKSASTPPPSSPPSPPTVIICPGNGCGNIRRSNWYGLLHDKLVNDHNIECVCENFPDPLHARREKWVPHMRAVAEKHGADSDPDNVVLIGHSSGAQASLRYAELYPVRGVVLEDNVAIAARLAPPHACTKSYLTSTNPQTAVPTHHSPPIHEIL</sequence>
<name>K0SF58_THAOC</name>
<dbReference type="Pfam" id="PF12697">
    <property type="entry name" value="Abhydrolase_6"/>
    <property type="match status" value="1"/>
</dbReference>
<dbReference type="Proteomes" id="UP000266841">
    <property type="component" value="Unassembled WGS sequence"/>
</dbReference>
<feature type="region of interest" description="Disordered" evidence="1">
    <location>
        <begin position="135"/>
        <end position="154"/>
    </location>
</feature>
<dbReference type="InterPro" id="IPR000073">
    <property type="entry name" value="AB_hydrolase_1"/>
</dbReference>
<dbReference type="InterPro" id="IPR029058">
    <property type="entry name" value="AB_hydrolase_fold"/>
</dbReference>
<dbReference type="EMBL" id="AGNL01016957">
    <property type="protein sequence ID" value="EJK64718.1"/>
    <property type="molecule type" value="Genomic_DNA"/>
</dbReference>
<protein>
    <recommendedName>
        <fullName evidence="2">AB hydrolase-1 domain-containing protein</fullName>
    </recommendedName>
</protein>
<dbReference type="Gene3D" id="3.40.50.1820">
    <property type="entry name" value="alpha/beta hydrolase"/>
    <property type="match status" value="1"/>
</dbReference>
<feature type="domain" description="AB hydrolase-1" evidence="2">
    <location>
        <begin position="18"/>
        <end position="118"/>
    </location>
</feature>
<keyword evidence="4" id="KW-1185">Reference proteome</keyword>
<gene>
    <name evidence="3" type="ORF">THAOC_14517</name>
</gene>
<organism evidence="3 4">
    <name type="scientific">Thalassiosira oceanica</name>
    <name type="common">Marine diatom</name>
    <dbReference type="NCBI Taxonomy" id="159749"/>
    <lineage>
        <taxon>Eukaryota</taxon>
        <taxon>Sar</taxon>
        <taxon>Stramenopiles</taxon>
        <taxon>Ochrophyta</taxon>
        <taxon>Bacillariophyta</taxon>
        <taxon>Coscinodiscophyceae</taxon>
        <taxon>Thalassiosirophycidae</taxon>
        <taxon>Thalassiosirales</taxon>
        <taxon>Thalassiosiraceae</taxon>
        <taxon>Thalassiosira</taxon>
    </lineage>
</organism>
<dbReference type="InterPro" id="IPR010662">
    <property type="entry name" value="RBBP9/YdeN"/>
</dbReference>
<proteinExistence type="predicted"/>
<evidence type="ECO:0000313" key="3">
    <source>
        <dbReference type="EMBL" id="EJK64718.1"/>
    </source>
</evidence>
<dbReference type="OrthoDB" id="2369073at2759"/>